<dbReference type="Proteomes" id="UP000054018">
    <property type="component" value="Unassembled WGS sequence"/>
</dbReference>
<dbReference type="InterPro" id="IPR004242">
    <property type="entry name" value="Transposase_21"/>
</dbReference>
<proteinExistence type="predicted"/>
<reference evidence="2 3" key="1">
    <citation type="submission" date="2014-04" db="EMBL/GenBank/DDBJ databases">
        <authorList>
            <consortium name="DOE Joint Genome Institute"/>
            <person name="Kuo A."/>
            <person name="Kohler A."/>
            <person name="Costa M.D."/>
            <person name="Nagy L.G."/>
            <person name="Floudas D."/>
            <person name="Copeland A."/>
            <person name="Barry K.W."/>
            <person name="Cichocki N."/>
            <person name="Veneault-Fourrey C."/>
            <person name="LaButti K."/>
            <person name="Lindquist E.A."/>
            <person name="Lipzen A."/>
            <person name="Lundell T."/>
            <person name="Morin E."/>
            <person name="Murat C."/>
            <person name="Sun H."/>
            <person name="Tunlid A."/>
            <person name="Henrissat B."/>
            <person name="Grigoriev I.V."/>
            <person name="Hibbett D.S."/>
            <person name="Martin F."/>
            <person name="Nordberg H.P."/>
            <person name="Cantor M.N."/>
            <person name="Hua S.X."/>
        </authorList>
    </citation>
    <scope>NUCLEOTIDE SEQUENCE [LARGE SCALE GENOMIC DNA]</scope>
    <source>
        <strain evidence="2 3">441</strain>
    </source>
</reference>
<sequence>MCVDTCVAFTGPYSALDNCPICGEDRYDAVKLHTSGGWSRIARQKFVTIPIGPQVQALWHDPQQAEEVSYLQQETERIHRETCDNGSVIEIDLNHVFHKGSDYLEAVQRGDIKPNDIVLMISLDGAQLYESKESDCWIYIWIVMNHSPDKHYKKCYVLPGGFIPGLHKPKNVDSFLFPGLHHLATLQNEGLVIWDAHLDTNFVSYLYLIFATADGPGLVYFDGMVGHSGHNGCCLYCGLLGHRKGNHYYPALLLPNNYNIEGSNHPDWSPYAIQQPDASAYFLNLLHLTAAPNPTQYKKLRMETSIMKLSILLGLDTSHTLGIPDCLTPDIMHLAGLLSDLHLLLWHGTIKCTPPDHILQWPWAIFKTSEAWETHGAQVLAAAQHLPGSFDRKPRNPAEKISSGYKTWEFQVYIFYIAPALLYEILGEPYWRTFCKLVRGFQLICQSKIPHSNLRDSHVLLTEWSLEYEALYCQRSPSRLHFVCLCVHQVAHLTQQTVKKGLPICYSQWTMERTIGNLGQEIRQPSNPYANLSHEGVWCCQVNALKAMVPSLCPEQAPFPLMAIDLGDGYVLLRKRDARPVFPQGHAVSAISHYLGHADSFKIHQWARLCLPNGQIARTAWRELLCQPEQICPAHFIKFVVGQTTHVGEVEYFTRLAVQDENPPITPTWLWKDVAVITMFSPPDPNLLKLSYHTVHACQRLEEDVRIIEVKSITGVVGMAPHQFPGLGYCYFMVERPGLDIATFGVPYEGEGAQDNIDDDEGDHENDGIPGV</sequence>
<dbReference type="EMBL" id="KN833757">
    <property type="protein sequence ID" value="KIK20963.1"/>
    <property type="molecule type" value="Genomic_DNA"/>
</dbReference>
<evidence type="ECO:0000313" key="3">
    <source>
        <dbReference type="Proteomes" id="UP000054018"/>
    </source>
</evidence>
<keyword evidence="3" id="KW-1185">Reference proteome</keyword>
<evidence type="ECO:0000256" key="1">
    <source>
        <dbReference type="SAM" id="MobiDB-lite"/>
    </source>
</evidence>
<gene>
    <name evidence="2" type="ORF">PISMIDRAFT_12596</name>
</gene>
<name>A0A0C9ZMA9_9AGAM</name>
<dbReference type="STRING" id="765257.A0A0C9ZMA9"/>
<evidence type="ECO:0000313" key="2">
    <source>
        <dbReference type="EMBL" id="KIK20963.1"/>
    </source>
</evidence>
<dbReference type="Pfam" id="PF02992">
    <property type="entry name" value="Transposase_21"/>
    <property type="match status" value="1"/>
</dbReference>
<reference evidence="3" key="2">
    <citation type="submission" date="2015-01" db="EMBL/GenBank/DDBJ databases">
        <title>Evolutionary Origins and Diversification of the Mycorrhizal Mutualists.</title>
        <authorList>
            <consortium name="DOE Joint Genome Institute"/>
            <consortium name="Mycorrhizal Genomics Consortium"/>
            <person name="Kohler A."/>
            <person name="Kuo A."/>
            <person name="Nagy L.G."/>
            <person name="Floudas D."/>
            <person name="Copeland A."/>
            <person name="Barry K.W."/>
            <person name="Cichocki N."/>
            <person name="Veneault-Fourrey C."/>
            <person name="LaButti K."/>
            <person name="Lindquist E.A."/>
            <person name="Lipzen A."/>
            <person name="Lundell T."/>
            <person name="Morin E."/>
            <person name="Murat C."/>
            <person name="Riley R."/>
            <person name="Ohm R."/>
            <person name="Sun H."/>
            <person name="Tunlid A."/>
            <person name="Henrissat B."/>
            <person name="Grigoriev I.V."/>
            <person name="Hibbett D.S."/>
            <person name="Martin F."/>
        </authorList>
    </citation>
    <scope>NUCLEOTIDE SEQUENCE [LARGE SCALE GENOMIC DNA]</scope>
    <source>
        <strain evidence="3">441</strain>
    </source>
</reference>
<dbReference type="OrthoDB" id="2669721at2759"/>
<organism evidence="2 3">
    <name type="scientific">Pisolithus microcarpus 441</name>
    <dbReference type="NCBI Taxonomy" id="765257"/>
    <lineage>
        <taxon>Eukaryota</taxon>
        <taxon>Fungi</taxon>
        <taxon>Dikarya</taxon>
        <taxon>Basidiomycota</taxon>
        <taxon>Agaricomycotina</taxon>
        <taxon>Agaricomycetes</taxon>
        <taxon>Agaricomycetidae</taxon>
        <taxon>Boletales</taxon>
        <taxon>Sclerodermatineae</taxon>
        <taxon>Pisolithaceae</taxon>
        <taxon>Pisolithus</taxon>
    </lineage>
</organism>
<dbReference type="AlphaFoldDB" id="A0A0C9ZMA9"/>
<accession>A0A0C9ZMA9</accession>
<feature type="region of interest" description="Disordered" evidence="1">
    <location>
        <begin position="750"/>
        <end position="772"/>
    </location>
</feature>
<dbReference type="HOGENOM" id="CLU_007337_0_2_1"/>
<protein>
    <submittedName>
        <fullName evidence="2">Uncharacterized protein</fullName>
    </submittedName>
</protein>